<dbReference type="AlphaFoldDB" id="A0A0M2SPY4"/>
<keyword evidence="5 13" id="KW-0808">Transferase</keyword>
<dbReference type="Gene3D" id="3.30.565.10">
    <property type="entry name" value="Histidine kinase-like ATPase, C-terminal domain"/>
    <property type="match status" value="1"/>
</dbReference>
<evidence type="ECO:0000256" key="10">
    <source>
        <dbReference type="ARBA" id="ARBA00022989"/>
    </source>
</evidence>
<dbReference type="PATRIC" id="fig|1408103.3.peg.4046"/>
<dbReference type="Pfam" id="PF07730">
    <property type="entry name" value="HisKA_3"/>
    <property type="match status" value="1"/>
</dbReference>
<dbReference type="GO" id="GO:0005886">
    <property type="term" value="C:plasma membrane"/>
    <property type="evidence" value="ECO:0007669"/>
    <property type="project" value="UniProtKB-SubCell"/>
</dbReference>
<dbReference type="RefSeq" id="WP_046525205.1">
    <property type="nucleotide sequence ID" value="NZ_LAYY01000026.1"/>
</dbReference>
<evidence type="ECO:0000256" key="5">
    <source>
        <dbReference type="ARBA" id="ARBA00022679"/>
    </source>
</evidence>
<keyword evidence="4" id="KW-0597">Phosphoprotein</keyword>
<keyword evidence="7 13" id="KW-0547">Nucleotide-binding</keyword>
<dbReference type="Proteomes" id="UP000034166">
    <property type="component" value="Unassembled WGS sequence"/>
</dbReference>
<dbReference type="EMBL" id="LAYY01000026">
    <property type="protein sequence ID" value="KKK36599.1"/>
    <property type="molecule type" value="Genomic_DNA"/>
</dbReference>
<evidence type="ECO:0000313" key="17">
    <source>
        <dbReference type="Proteomes" id="UP000034166"/>
    </source>
</evidence>
<dbReference type="SMART" id="SM00387">
    <property type="entry name" value="HATPase_c"/>
    <property type="match status" value="1"/>
</dbReference>
<dbReference type="EC" id="2.7.13.3" evidence="13"/>
<keyword evidence="12 13" id="KW-0472">Membrane</keyword>
<dbReference type="GO" id="GO:0046983">
    <property type="term" value="F:protein dimerization activity"/>
    <property type="evidence" value="ECO:0007669"/>
    <property type="project" value="InterPro"/>
</dbReference>
<organism evidence="16 17">
    <name type="scientific">Mesobacillus campisalis</name>
    <dbReference type="NCBI Taxonomy" id="1408103"/>
    <lineage>
        <taxon>Bacteria</taxon>
        <taxon>Bacillati</taxon>
        <taxon>Bacillota</taxon>
        <taxon>Bacilli</taxon>
        <taxon>Bacillales</taxon>
        <taxon>Bacillaceae</taxon>
        <taxon>Mesobacillus</taxon>
    </lineage>
</organism>
<dbReference type="SUPFAM" id="SSF55874">
    <property type="entry name" value="ATPase domain of HSP90 chaperone/DNA topoisomerase II/histidine kinase"/>
    <property type="match status" value="1"/>
</dbReference>
<comment type="subcellular location">
    <subcellularLocation>
        <location evidence="2 13">Cell membrane</location>
        <topology evidence="2 13">Multi-pass membrane protein</topology>
    </subcellularLocation>
</comment>
<evidence type="ECO:0000256" key="8">
    <source>
        <dbReference type="ARBA" id="ARBA00022777"/>
    </source>
</evidence>
<dbReference type="InterPro" id="IPR017202">
    <property type="entry name" value="LiaS/VraS"/>
</dbReference>
<keyword evidence="10 14" id="KW-1133">Transmembrane helix</keyword>
<evidence type="ECO:0000256" key="2">
    <source>
        <dbReference type="ARBA" id="ARBA00004651"/>
    </source>
</evidence>
<keyword evidence="17" id="KW-1185">Reference proteome</keyword>
<evidence type="ECO:0000256" key="3">
    <source>
        <dbReference type="ARBA" id="ARBA00022475"/>
    </source>
</evidence>
<comment type="catalytic activity">
    <reaction evidence="1 13">
        <text>ATP + protein L-histidine = ADP + protein N-phospho-L-histidine.</text>
        <dbReference type="EC" id="2.7.13.3"/>
    </reaction>
</comment>
<dbReference type="InterPro" id="IPR003594">
    <property type="entry name" value="HATPase_dom"/>
</dbReference>
<dbReference type="GO" id="GO:0005524">
    <property type="term" value="F:ATP binding"/>
    <property type="evidence" value="ECO:0007669"/>
    <property type="project" value="UniProtKB-UniRule"/>
</dbReference>
<comment type="caution">
    <text evidence="16">The sequence shown here is derived from an EMBL/GenBank/DDBJ whole genome shotgun (WGS) entry which is preliminary data.</text>
</comment>
<evidence type="ECO:0000256" key="14">
    <source>
        <dbReference type="SAM" id="Phobius"/>
    </source>
</evidence>
<dbReference type="PANTHER" id="PTHR24421">
    <property type="entry name" value="NITRATE/NITRITE SENSOR PROTEIN NARX-RELATED"/>
    <property type="match status" value="1"/>
</dbReference>
<keyword evidence="9 13" id="KW-0067">ATP-binding</keyword>
<dbReference type="InterPro" id="IPR036890">
    <property type="entry name" value="HATPase_C_sf"/>
</dbReference>
<name>A0A0M2SPY4_9BACI</name>
<accession>A0A0M2SPY4</accession>
<keyword evidence="6 14" id="KW-0812">Transmembrane</keyword>
<feature type="transmembrane region" description="Helical" evidence="14">
    <location>
        <begin position="7"/>
        <end position="28"/>
    </location>
</feature>
<dbReference type="InterPro" id="IPR050482">
    <property type="entry name" value="Sensor_HK_TwoCompSys"/>
</dbReference>
<evidence type="ECO:0000256" key="6">
    <source>
        <dbReference type="ARBA" id="ARBA00022692"/>
    </source>
</evidence>
<sequence>MSIVQRQILWGMSLAFLLFLFLTSSYFWVHPLDHWSELWERELMDIPFIVFTASVSLGLGLVFGIFTGIYWRRQLQHVEGWLYQLQEGRYSEPPQADMLPETGLISERIQKVQKQMSEKTMLSQRLANEKAEEQETRIQEIISQERNRLARELHDSVSQQLFAASMMMSAINETKDLAAVPDPVEAREAKQLKMVEEMIHKSQLEMRALLLHLRPAALKGKTLQEGAKELLIELSQKVTMNIHWKLEDFPLDKGVEDHLFRILQESVSNTLRHSQAAKLDVLLIRRDDMVILRVSDDGIGFDVEESKAGSYGLQNMHERAGEIGGILKIVSVKNKGTKLEAKIPILKTAGEEDD</sequence>
<evidence type="ECO:0000256" key="1">
    <source>
        <dbReference type="ARBA" id="ARBA00000085"/>
    </source>
</evidence>
<feature type="domain" description="Histidine kinase" evidence="15">
    <location>
        <begin position="148"/>
        <end position="347"/>
    </location>
</feature>
<evidence type="ECO:0000256" key="4">
    <source>
        <dbReference type="ARBA" id="ARBA00022553"/>
    </source>
</evidence>
<evidence type="ECO:0000256" key="13">
    <source>
        <dbReference type="PIRNR" id="PIRNR037431"/>
    </source>
</evidence>
<keyword evidence="8 13" id="KW-0418">Kinase</keyword>
<gene>
    <name evidence="16" type="ORF">WQ57_18270</name>
</gene>
<feature type="transmembrane region" description="Helical" evidence="14">
    <location>
        <begin position="48"/>
        <end position="71"/>
    </location>
</feature>
<dbReference type="OrthoDB" id="9795828at2"/>
<protein>
    <recommendedName>
        <fullName evidence="13">Sensor histidine kinase</fullName>
        <ecNumber evidence="13">2.7.13.3</ecNumber>
    </recommendedName>
</protein>
<evidence type="ECO:0000313" key="16">
    <source>
        <dbReference type="EMBL" id="KKK36599.1"/>
    </source>
</evidence>
<dbReference type="InterPro" id="IPR011712">
    <property type="entry name" value="Sig_transdc_His_kin_sub3_dim/P"/>
</dbReference>
<dbReference type="Pfam" id="PF02518">
    <property type="entry name" value="HATPase_c"/>
    <property type="match status" value="1"/>
</dbReference>
<dbReference type="Gene3D" id="1.20.5.1930">
    <property type="match status" value="1"/>
</dbReference>
<proteinExistence type="predicted"/>
<dbReference type="PROSITE" id="PS50109">
    <property type="entry name" value="HIS_KIN"/>
    <property type="match status" value="1"/>
</dbReference>
<evidence type="ECO:0000259" key="15">
    <source>
        <dbReference type="PROSITE" id="PS50109"/>
    </source>
</evidence>
<dbReference type="InterPro" id="IPR005467">
    <property type="entry name" value="His_kinase_dom"/>
</dbReference>
<dbReference type="CDD" id="cd16917">
    <property type="entry name" value="HATPase_UhpB-NarQ-NarX-like"/>
    <property type="match status" value="1"/>
</dbReference>
<evidence type="ECO:0000256" key="12">
    <source>
        <dbReference type="ARBA" id="ARBA00023136"/>
    </source>
</evidence>
<evidence type="ECO:0000256" key="11">
    <source>
        <dbReference type="ARBA" id="ARBA00023012"/>
    </source>
</evidence>
<keyword evidence="11 13" id="KW-0902">Two-component regulatory system</keyword>
<keyword evidence="3 13" id="KW-1003">Cell membrane</keyword>
<reference evidence="16 17" key="1">
    <citation type="submission" date="2015-04" db="EMBL/GenBank/DDBJ databases">
        <title>Taxonomic description and genome sequence of Bacillus campisalis sp. nov., a novel member of the genus Bacillus isolated from solar saltern.</title>
        <authorList>
            <person name="Mathan Kumar R."/>
            <person name="Kaur G."/>
            <person name="Kumar A."/>
            <person name="Singh N.K."/>
            <person name="Kaur N."/>
            <person name="Kumar N."/>
            <person name="Mayilraj S."/>
        </authorList>
    </citation>
    <scope>NUCLEOTIDE SEQUENCE [LARGE SCALE GENOMIC DNA]</scope>
    <source>
        <strain evidence="16 17">SA2-6</strain>
    </source>
</reference>
<evidence type="ECO:0000256" key="7">
    <source>
        <dbReference type="ARBA" id="ARBA00022741"/>
    </source>
</evidence>
<dbReference type="GO" id="GO:0000155">
    <property type="term" value="F:phosphorelay sensor kinase activity"/>
    <property type="evidence" value="ECO:0007669"/>
    <property type="project" value="UniProtKB-UniRule"/>
</dbReference>
<evidence type="ECO:0000256" key="9">
    <source>
        <dbReference type="ARBA" id="ARBA00022840"/>
    </source>
</evidence>
<dbReference type="PANTHER" id="PTHR24421:SF37">
    <property type="entry name" value="SENSOR HISTIDINE KINASE NARS"/>
    <property type="match status" value="1"/>
</dbReference>
<dbReference type="PIRSF" id="PIRSF037431">
    <property type="entry name" value="STHK_LiaS"/>
    <property type="match status" value="1"/>
</dbReference>